<evidence type="ECO:0000313" key="3">
    <source>
        <dbReference type="EMBL" id="CAI9113446.1"/>
    </source>
</evidence>
<evidence type="ECO:0000313" key="4">
    <source>
        <dbReference type="Proteomes" id="UP001161247"/>
    </source>
</evidence>
<keyword evidence="2" id="KW-1133">Transmembrane helix</keyword>
<feature type="compositionally biased region" description="Low complexity" evidence="1">
    <location>
        <begin position="29"/>
        <end position="48"/>
    </location>
</feature>
<dbReference type="AlphaFoldDB" id="A0AAV1E1Y2"/>
<proteinExistence type="predicted"/>
<name>A0AAV1E1Y2_OLDCO</name>
<sequence length="129" mass="13394">METNPTPSSAFPYQQSQGAIPTNPGGFASSLSSSSSSSSSSTPGSTSPGSIGPFFAVISVLAFLAVLSCFVGRICKGRSLKHSTGCLEWLRRKCCFCCATSNDRVFANKEMPAGQIESNDGKSVDPDAV</sequence>
<dbReference type="EMBL" id="OX459124">
    <property type="protein sequence ID" value="CAI9113446.1"/>
    <property type="molecule type" value="Genomic_DNA"/>
</dbReference>
<dbReference type="Proteomes" id="UP001161247">
    <property type="component" value="Chromosome 7"/>
</dbReference>
<dbReference type="PANTHER" id="PTHR33429">
    <property type="entry name" value="OS02G0708000 PROTEIN-RELATED"/>
    <property type="match status" value="1"/>
</dbReference>
<protein>
    <submittedName>
        <fullName evidence="3">OLC1v1014050C1</fullName>
    </submittedName>
</protein>
<reference evidence="3" key="1">
    <citation type="submission" date="2023-03" db="EMBL/GenBank/DDBJ databases">
        <authorList>
            <person name="Julca I."/>
        </authorList>
    </citation>
    <scope>NUCLEOTIDE SEQUENCE</scope>
</reference>
<evidence type="ECO:0000256" key="2">
    <source>
        <dbReference type="SAM" id="Phobius"/>
    </source>
</evidence>
<keyword evidence="4" id="KW-1185">Reference proteome</keyword>
<keyword evidence="2" id="KW-0472">Membrane</keyword>
<gene>
    <name evidence="3" type="ORF">OLC1_LOCUS20462</name>
</gene>
<organism evidence="3 4">
    <name type="scientific">Oldenlandia corymbosa var. corymbosa</name>
    <dbReference type="NCBI Taxonomy" id="529605"/>
    <lineage>
        <taxon>Eukaryota</taxon>
        <taxon>Viridiplantae</taxon>
        <taxon>Streptophyta</taxon>
        <taxon>Embryophyta</taxon>
        <taxon>Tracheophyta</taxon>
        <taxon>Spermatophyta</taxon>
        <taxon>Magnoliopsida</taxon>
        <taxon>eudicotyledons</taxon>
        <taxon>Gunneridae</taxon>
        <taxon>Pentapetalae</taxon>
        <taxon>asterids</taxon>
        <taxon>lamiids</taxon>
        <taxon>Gentianales</taxon>
        <taxon>Rubiaceae</taxon>
        <taxon>Rubioideae</taxon>
        <taxon>Spermacoceae</taxon>
        <taxon>Hedyotis-Oldenlandia complex</taxon>
        <taxon>Oldenlandia</taxon>
    </lineage>
</organism>
<dbReference type="PANTHER" id="PTHR33429:SF23">
    <property type="entry name" value="OS02G0709350 PROTEIN"/>
    <property type="match status" value="1"/>
</dbReference>
<keyword evidence="2" id="KW-0812">Transmembrane</keyword>
<feature type="transmembrane region" description="Helical" evidence="2">
    <location>
        <begin position="51"/>
        <end position="71"/>
    </location>
</feature>
<feature type="region of interest" description="Disordered" evidence="1">
    <location>
        <begin position="1"/>
        <end position="48"/>
    </location>
</feature>
<evidence type="ECO:0000256" key="1">
    <source>
        <dbReference type="SAM" id="MobiDB-lite"/>
    </source>
</evidence>
<feature type="compositionally biased region" description="Polar residues" evidence="1">
    <location>
        <begin position="1"/>
        <end position="20"/>
    </location>
</feature>
<accession>A0AAV1E1Y2</accession>